<proteinExistence type="predicted"/>
<feature type="coiled-coil region" evidence="1">
    <location>
        <begin position="249"/>
        <end position="276"/>
    </location>
</feature>
<feature type="transmembrane region" description="Helical" evidence="2">
    <location>
        <begin position="436"/>
        <end position="461"/>
    </location>
</feature>
<gene>
    <name evidence="3" type="ORF">ACE1CI_06020</name>
</gene>
<dbReference type="RefSeq" id="WP_413262156.1">
    <property type="nucleotide sequence ID" value="NZ_JBHFNR010000038.1"/>
</dbReference>
<evidence type="ECO:0000313" key="4">
    <source>
        <dbReference type="Proteomes" id="UP001576784"/>
    </source>
</evidence>
<dbReference type="EMBL" id="JBHFNR010000038">
    <property type="protein sequence ID" value="MFB2892484.1"/>
    <property type="molecule type" value="Genomic_DNA"/>
</dbReference>
<evidence type="ECO:0000256" key="2">
    <source>
        <dbReference type="SAM" id="Phobius"/>
    </source>
</evidence>
<keyword evidence="2" id="KW-0812">Transmembrane</keyword>
<keyword evidence="4" id="KW-1185">Reference proteome</keyword>
<keyword evidence="2" id="KW-0472">Membrane</keyword>
<keyword evidence="2" id="KW-1133">Transmembrane helix</keyword>
<accession>A0ABV4XLB8</accession>
<feature type="transmembrane region" description="Helical" evidence="2">
    <location>
        <begin position="386"/>
        <end position="409"/>
    </location>
</feature>
<evidence type="ECO:0000256" key="1">
    <source>
        <dbReference type="SAM" id="Coils"/>
    </source>
</evidence>
<keyword evidence="1" id="KW-0175">Coiled coil</keyword>
<comment type="caution">
    <text evidence="3">The sequence shown here is derived from an EMBL/GenBank/DDBJ whole genome shotgun (WGS) entry which is preliminary data.</text>
</comment>
<evidence type="ECO:0000313" key="3">
    <source>
        <dbReference type="EMBL" id="MFB2892484.1"/>
    </source>
</evidence>
<dbReference type="Proteomes" id="UP001576784">
    <property type="component" value="Unassembled WGS sequence"/>
</dbReference>
<reference evidence="3 4" key="1">
    <citation type="submission" date="2024-09" db="EMBL/GenBank/DDBJ databases">
        <title>Floridaenema gen nov. (Aerosakkonemataceae, Aerosakkonematales ord. nov., Cyanobacteria) from benthic tropical and subtropical fresh waters, with the description of four new species.</title>
        <authorList>
            <person name="Moretto J.A."/>
            <person name="Berthold D.E."/>
            <person name="Lefler F.W."/>
            <person name="Huang I.-S."/>
            <person name="Laughinghouse H. IV."/>
        </authorList>
    </citation>
    <scope>NUCLEOTIDE SEQUENCE [LARGE SCALE GENOMIC DNA]</scope>
    <source>
        <strain evidence="3 4">BLCC-F50</strain>
    </source>
</reference>
<protein>
    <submittedName>
        <fullName evidence="3">Uncharacterized protein</fullName>
    </submittedName>
</protein>
<organism evidence="3 4">
    <name type="scientific">Floridaenema flaviceps BLCC-F50</name>
    <dbReference type="NCBI Taxonomy" id="3153642"/>
    <lineage>
        <taxon>Bacteria</taxon>
        <taxon>Bacillati</taxon>
        <taxon>Cyanobacteriota</taxon>
        <taxon>Cyanophyceae</taxon>
        <taxon>Oscillatoriophycideae</taxon>
        <taxon>Aerosakkonematales</taxon>
        <taxon>Aerosakkonemataceae</taxon>
        <taxon>Floridanema</taxon>
        <taxon>Floridanema flaviceps</taxon>
    </lineage>
</organism>
<name>A0ABV4XLB8_9CYAN</name>
<sequence>MKKFSISVYFFHLNQTIAESLDRVSPQADLIWENLIKLSEKLPFPELTNLKSQLLCYELDKESNVFKHKKDLNSINFSLIKDKDSIKLIAINQNGLTISGNLQAFLLHDTYAFDLSLYPENKQYNITAEELHLFQPSSLFLDCSENTLGETIWLIGETEIVDKGCKDLADEFVKEFLKDTKFTGRLVAEGKLLKVPLLEYEISNQNQPNKRYKILFWIDNKAINPKEIERFYDDLMLSLWTRHKIEYVYEQARDSYREARKVYSELEAKIKEFKQDKPLEELQKLLESMPELSMQYQRQLRNLQAHCTTIKVNQINYQNYLQKFWQPGDISTWQEFGETTCKRYLNQIETYLSYIQPGKDLIGEFINTLRGLVEIEQVKSDRNLQIVLAVVGVGIGFAGIAATALPYLIEAKPNEKLTIIPVHFQPSFGINPPHNFTLSVLFSLGAGVVGVAIAARAIGYIQKHPKSPLARIVNFILGNSQSQ</sequence>